<dbReference type="GO" id="GO:0042910">
    <property type="term" value="F:xenobiotic transmembrane transporter activity"/>
    <property type="evidence" value="ECO:0007669"/>
    <property type="project" value="InterPro"/>
</dbReference>
<feature type="transmembrane region" description="Helical" evidence="6">
    <location>
        <begin position="418"/>
        <end position="442"/>
    </location>
</feature>
<keyword evidence="3 6" id="KW-0812">Transmembrane</keyword>
<evidence type="ECO:0000313" key="8">
    <source>
        <dbReference type="Proteomes" id="UP001237642"/>
    </source>
</evidence>
<comment type="caution">
    <text evidence="7">The sequence shown here is derived from an EMBL/GenBank/DDBJ whole genome shotgun (WGS) entry which is preliminary data.</text>
</comment>
<feature type="transmembrane region" description="Helical" evidence="6">
    <location>
        <begin position="227"/>
        <end position="246"/>
    </location>
</feature>
<keyword evidence="5 6" id="KW-0472">Membrane</keyword>
<accession>A0AAD8JLN7</accession>
<comment type="similarity">
    <text evidence="2 6">Belongs to the multi antimicrobial extrusion (MATE) (TC 2.A.66.1) family.</text>
</comment>
<keyword evidence="4 6" id="KW-1133">Transmembrane helix</keyword>
<dbReference type="EMBL" id="JAUIZM010000001">
    <property type="protein sequence ID" value="KAK1404260.1"/>
    <property type="molecule type" value="Genomic_DNA"/>
</dbReference>
<reference evidence="7" key="2">
    <citation type="submission" date="2023-05" db="EMBL/GenBank/DDBJ databases">
        <authorList>
            <person name="Schelkunov M.I."/>
        </authorList>
    </citation>
    <scope>NUCLEOTIDE SEQUENCE</scope>
    <source>
        <strain evidence="7">Hsosn_3</strain>
        <tissue evidence="7">Leaf</tissue>
    </source>
</reference>
<organism evidence="7 8">
    <name type="scientific">Heracleum sosnowskyi</name>
    <dbReference type="NCBI Taxonomy" id="360622"/>
    <lineage>
        <taxon>Eukaryota</taxon>
        <taxon>Viridiplantae</taxon>
        <taxon>Streptophyta</taxon>
        <taxon>Embryophyta</taxon>
        <taxon>Tracheophyta</taxon>
        <taxon>Spermatophyta</taxon>
        <taxon>Magnoliopsida</taxon>
        <taxon>eudicotyledons</taxon>
        <taxon>Gunneridae</taxon>
        <taxon>Pentapetalae</taxon>
        <taxon>asterids</taxon>
        <taxon>campanulids</taxon>
        <taxon>Apiales</taxon>
        <taxon>Apiaceae</taxon>
        <taxon>Apioideae</taxon>
        <taxon>apioid superclade</taxon>
        <taxon>Tordylieae</taxon>
        <taxon>Tordyliinae</taxon>
        <taxon>Heracleum</taxon>
    </lineage>
</organism>
<dbReference type="InterPro" id="IPR002528">
    <property type="entry name" value="MATE_fam"/>
</dbReference>
<feature type="transmembrane region" description="Helical" evidence="6">
    <location>
        <begin position="448"/>
        <end position="471"/>
    </location>
</feature>
<protein>
    <recommendedName>
        <fullName evidence="6">Protein DETOXIFICATION</fullName>
    </recommendedName>
    <alternativeName>
        <fullName evidence="6">Multidrug and toxic compound extrusion protein</fullName>
    </alternativeName>
</protein>
<evidence type="ECO:0000256" key="1">
    <source>
        <dbReference type="ARBA" id="ARBA00004141"/>
    </source>
</evidence>
<dbReference type="NCBIfam" id="TIGR00797">
    <property type="entry name" value="matE"/>
    <property type="match status" value="1"/>
</dbReference>
<evidence type="ECO:0000256" key="6">
    <source>
        <dbReference type="RuleBase" id="RU004914"/>
    </source>
</evidence>
<reference evidence="7" key="1">
    <citation type="submission" date="2023-02" db="EMBL/GenBank/DDBJ databases">
        <title>Genome of toxic invasive species Heracleum sosnowskyi carries increased number of genes despite the absence of recent whole-genome duplications.</title>
        <authorList>
            <person name="Schelkunov M."/>
            <person name="Shtratnikova V."/>
            <person name="Makarenko M."/>
            <person name="Klepikova A."/>
            <person name="Omelchenko D."/>
            <person name="Novikova G."/>
            <person name="Obukhova E."/>
            <person name="Bogdanov V."/>
            <person name="Penin A."/>
            <person name="Logacheva M."/>
        </authorList>
    </citation>
    <scope>NUCLEOTIDE SEQUENCE</scope>
    <source>
        <strain evidence="7">Hsosn_3</strain>
        <tissue evidence="7">Leaf</tissue>
    </source>
</reference>
<dbReference type="GO" id="GO:0016020">
    <property type="term" value="C:membrane"/>
    <property type="evidence" value="ECO:0007669"/>
    <property type="project" value="UniProtKB-SubCell"/>
</dbReference>
<dbReference type="InterPro" id="IPR045069">
    <property type="entry name" value="MATE_euk"/>
</dbReference>
<feature type="transmembrane region" description="Helical" evidence="6">
    <location>
        <begin position="130"/>
        <end position="151"/>
    </location>
</feature>
<keyword evidence="8" id="KW-1185">Reference proteome</keyword>
<evidence type="ECO:0000256" key="4">
    <source>
        <dbReference type="ARBA" id="ARBA00022989"/>
    </source>
</evidence>
<name>A0AAD8JLN7_9APIA</name>
<feature type="transmembrane region" description="Helical" evidence="6">
    <location>
        <begin position="384"/>
        <end position="406"/>
    </location>
</feature>
<dbReference type="Pfam" id="PF01554">
    <property type="entry name" value="MatE"/>
    <property type="match status" value="2"/>
</dbReference>
<comment type="subcellular location">
    <subcellularLocation>
        <location evidence="1">Membrane</location>
        <topology evidence="1">Multi-pass membrane protein</topology>
    </subcellularLocation>
</comment>
<feature type="transmembrane region" description="Helical" evidence="6">
    <location>
        <begin position="163"/>
        <end position="180"/>
    </location>
</feature>
<dbReference type="GO" id="GO:0015297">
    <property type="term" value="F:antiporter activity"/>
    <property type="evidence" value="ECO:0007669"/>
    <property type="project" value="InterPro"/>
</dbReference>
<gene>
    <name evidence="7" type="ORF">POM88_003865</name>
</gene>
<proteinExistence type="inferred from homology"/>
<dbReference type="CDD" id="cd13132">
    <property type="entry name" value="MATE_eukaryotic"/>
    <property type="match status" value="1"/>
</dbReference>
<dbReference type="Proteomes" id="UP001237642">
    <property type="component" value="Unassembled WGS sequence"/>
</dbReference>
<evidence type="ECO:0000256" key="2">
    <source>
        <dbReference type="ARBA" id="ARBA00010199"/>
    </source>
</evidence>
<feature type="transmembrane region" description="Helical" evidence="6">
    <location>
        <begin position="48"/>
        <end position="73"/>
    </location>
</feature>
<dbReference type="PANTHER" id="PTHR11206">
    <property type="entry name" value="MULTIDRUG RESISTANCE PROTEIN"/>
    <property type="match status" value="1"/>
</dbReference>
<evidence type="ECO:0000256" key="3">
    <source>
        <dbReference type="ARBA" id="ARBA00022692"/>
    </source>
</evidence>
<feature type="transmembrane region" description="Helical" evidence="6">
    <location>
        <begin position="192"/>
        <end position="215"/>
    </location>
</feature>
<feature type="transmembrane region" description="Helical" evidence="6">
    <location>
        <begin position="85"/>
        <end position="109"/>
    </location>
</feature>
<sequence>MDKGDHITSTSLTKPFIENTQNEHFEEIKNEKGVITKEDIVEEVKKQLWLAGPLICVSVSQSCLQLISIMFVGHLGELALSGASMATSFASVTGFILLMGMSCAMETFCGQSFGAKQYHMLGIHMQRAMFILLLVSLPIAVVWANTGIILKVLGQDLAISEEAGLYAHYMIPSLFAYALLQCQIRFLQTQNIVFPMLVSSGITTLLHIFACWILVYKSGLGSRGAALATSISYWIHVVLLALYVKFSSSCAKSWTGFSKESLQDIPTFLRLAVPSGIMVCLELWSFEMMVLLSGLLPNPQLETSVLSISLTTAENCWMIPFGLGASVSTRVSNELGANHPQTARLAVYVVFVLAITVGIFVGVVLLLIRYIWGYAYSNEVEVVQYVATMMPILATSNIFDGIQCVLSGVVRGCGFQKIGAYINLGSYYLVGLPCAVLFAFVLHFGGQGLWSGIICALLVQVFVLLIVISHIDWNQEAKKAKDRVYDSVIPVEMIS</sequence>
<evidence type="ECO:0000313" key="7">
    <source>
        <dbReference type="EMBL" id="KAK1404260.1"/>
    </source>
</evidence>
<evidence type="ECO:0000256" key="5">
    <source>
        <dbReference type="ARBA" id="ARBA00023136"/>
    </source>
</evidence>
<dbReference type="AlphaFoldDB" id="A0AAD8JLN7"/>
<dbReference type="GO" id="GO:1990961">
    <property type="term" value="P:xenobiotic detoxification by transmembrane export across the plasma membrane"/>
    <property type="evidence" value="ECO:0007669"/>
    <property type="project" value="InterPro"/>
</dbReference>
<feature type="transmembrane region" description="Helical" evidence="6">
    <location>
        <begin position="345"/>
        <end position="372"/>
    </location>
</feature>